<dbReference type="InterPro" id="IPR054446">
    <property type="entry name" value="CIMIP3-like"/>
</dbReference>
<proteinExistence type="predicted"/>
<protein>
    <submittedName>
        <fullName evidence="3">Uncharacterized protein</fullName>
    </submittedName>
</protein>
<feature type="compositionally biased region" description="Basic residues" evidence="1">
    <location>
        <begin position="23"/>
        <end position="33"/>
    </location>
</feature>
<name>A0ABM3XAF9_ERIEU</name>
<dbReference type="PANTHER" id="PTHR35444">
    <property type="entry name" value="RIKEN CDNA 1700001C19 GENE"/>
    <property type="match status" value="1"/>
</dbReference>
<dbReference type="RefSeq" id="XP_060045807.1">
    <property type="nucleotide sequence ID" value="XM_060189824.1"/>
</dbReference>
<dbReference type="GeneID" id="132538093"/>
<feature type="region of interest" description="Disordered" evidence="1">
    <location>
        <begin position="14"/>
        <end position="44"/>
    </location>
</feature>
<keyword evidence="2" id="KW-1185">Reference proteome</keyword>
<sequence length="121" mass="14116">MWWPGVQTWVLVKDSRKPSAPSHKPKPLSRKAKTPQPTLSRSWKQDREQTLAAAYVPVVLDPRGLNPDKLKFNFYTSQYSNSLSPFYTLQKPTCGYLYCRDTDHSRKVFDVPPANQIMWRF</sequence>
<dbReference type="Pfam" id="PF22581">
    <property type="entry name" value="CIMIP3"/>
    <property type="match status" value="1"/>
</dbReference>
<evidence type="ECO:0000256" key="1">
    <source>
        <dbReference type="SAM" id="MobiDB-lite"/>
    </source>
</evidence>
<evidence type="ECO:0000313" key="2">
    <source>
        <dbReference type="Proteomes" id="UP001652624"/>
    </source>
</evidence>
<organism evidence="2 3">
    <name type="scientific">Erinaceus europaeus</name>
    <name type="common">Western European hedgehog</name>
    <dbReference type="NCBI Taxonomy" id="9365"/>
    <lineage>
        <taxon>Eukaryota</taxon>
        <taxon>Metazoa</taxon>
        <taxon>Chordata</taxon>
        <taxon>Craniata</taxon>
        <taxon>Vertebrata</taxon>
        <taxon>Euteleostomi</taxon>
        <taxon>Mammalia</taxon>
        <taxon>Eutheria</taxon>
        <taxon>Laurasiatheria</taxon>
        <taxon>Eulipotyphla</taxon>
        <taxon>Erinaceidae</taxon>
        <taxon>Erinaceinae</taxon>
        <taxon>Erinaceus</taxon>
    </lineage>
</organism>
<evidence type="ECO:0000313" key="3">
    <source>
        <dbReference type="RefSeq" id="XP_060045807.1"/>
    </source>
</evidence>
<dbReference type="Proteomes" id="UP001652624">
    <property type="component" value="Chromosome 4"/>
</dbReference>
<dbReference type="PANTHER" id="PTHR35444:SF1">
    <property type="entry name" value="RIKEN CDNA 1700001C19 GENE"/>
    <property type="match status" value="1"/>
</dbReference>
<gene>
    <name evidence="3" type="primary">CIMIP3</name>
</gene>
<reference evidence="3" key="1">
    <citation type="submission" date="2025-08" db="UniProtKB">
        <authorList>
            <consortium name="RefSeq"/>
        </authorList>
    </citation>
    <scope>IDENTIFICATION</scope>
</reference>
<accession>A0ABM3XAF9</accession>